<keyword evidence="1 2" id="KW-0560">Oxidoreductase</keyword>
<dbReference type="InterPro" id="IPR006140">
    <property type="entry name" value="D-isomer_DH_NAD-bd"/>
</dbReference>
<sequence>MASLLTSGSAQLFRRFRTLPICPAFGRLLRGSGVGFSRGPLIDASCQASTGILSDNMSPDVKKMKVLFCSHHFTDGFRFTQDFLADESAIEVVRCESDKLDDNVDDASVLVPQMTRIGRETIAKAKKLRMILQFGVGLEGVDTEAATEAGVIVARIPGAASGNAPSCAEMAIYLILALLRNQKGMEEAVAASRLGTPTGRTLQGLTVLIVGFGAIGKELAVRLKPFGVRLLALRVSGGRPPRSDSLRAMSTEPPSSLLREAPSTESTTTERPTSDGTDGTNGTESTESKNVRESTGTGRPEGTEGPDGRERTERTDAFEGLLDEQGALDKRDELLARADVIVLACLLTKETRGLVNEDFLRKMKQDAILVNIARGHLLDYDAVRAALENNRLAGLGMDVAWSEPFDPSDPVARHRNVILTPHVAGVSDKSYRTMAEIIAHSVRELRDGQPFTKIEVINQVSKGR</sequence>
<dbReference type="AlphaFoldDB" id="A0A1Y1I2M5"/>
<evidence type="ECO:0000256" key="1">
    <source>
        <dbReference type="ARBA" id="ARBA00023002"/>
    </source>
</evidence>
<feature type="domain" description="D-isomer specific 2-hydroxyacid dehydrogenase NAD-binding" evidence="5">
    <location>
        <begin position="326"/>
        <end position="424"/>
    </location>
</feature>
<dbReference type="EMBL" id="DF237129">
    <property type="protein sequence ID" value="GAQ84212.1"/>
    <property type="molecule type" value="Genomic_DNA"/>
</dbReference>
<evidence type="ECO:0000256" key="2">
    <source>
        <dbReference type="RuleBase" id="RU003719"/>
    </source>
</evidence>
<dbReference type="Pfam" id="PF00389">
    <property type="entry name" value="2-Hacid_dh"/>
    <property type="match status" value="1"/>
</dbReference>
<dbReference type="Pfam" id="PF02826">
    <property type="entry name" value="2-Hacid_dh_C"/>
    <property type="match status" value="2"/>
</dbReference>
<feature type="domain" description="D-isomer specific 2-hydroxyacid dehydrogenase catalytic" evidence="4">
    <location>
        <begin position="95"/>
        <end position="450"/>
    </location>
</feature>
<reference evidence="6 7" key="1">
    <citation type="journal article" date="2014" name="Nat. Commun.">
        <title>Klebsormidium flaccidum genome reveals primary factors for plant terrestrial adaptation.</title>
        <authorList>
            <person name="Hori K."/>
            <person name="Maruyama F."/>
            <person name="Fujisawa T."/>
            <person name="Togashi T."/>
            <person name="Yamamoto N."/>
            <person name="Seo M."/>
            <person name="Sato S."/>
            <person name="Yamada T."/>
            <person name="Mori H."/>
            <person name="Tajima N."/>
            <person name="Moriyama T."/>
            <person name="Ikeuchi M."/>
            <person name="Watanabe M."/>
            <person name="Wada H."/>
            <person name="Kobayashi K."/>
            <person name="Saito M."/>
            <person name="Masuda T."/>
            <person name="Sasaki-Sekimoto Y."/>
            <person name="Mashiguchi K."/>
            <person name="Awai K."/>
            <person name="Shimojima M."/>
            <person name="Masuda S."/>
            <person name="Iwai M."/>
            <person name="Nobusawa T."/>
            <person name="Narise T."/>
            <person name="Kondo S."/>
            <person name="Saito H."/>
            <person name="Sato R."/>
            <person name="Murakawa M."/>
            <person name="Ihara Y."/>
            <person name="Oshima-Yamada Y."/>
            <person name="Ohtaka K."/>
            <person name="Satoh M."/>
            <person name="Sonobe K."/>
            <person name="Ishii M."/>
            <person name="Ohtani R."/>
            <person name="Kanamori-Sato M."/>
            <person name="Honoki R."/>
            <person name="Miyazaki D."/>
            <person name="Mochizuki H."/>
            <person name="Umetsu J."/>
            <person name="Higashi K."/>
            <person name="Shibata D."/>
            <person name="Kamiya Y."/>
            <person name="Sato N."/>
            <person name="Nakamura Y."/>
            <person name="Tabata S."/>
            <person name="Ida S."/>
            <person name="Kurokawa K."/>
            <person name="Ohta H."/>
        </authorList>
    </citation>
    <scope>NUCLEOTIDE SEQUENCE [LARGE SCALE GENOMIC DNA]</scope>
    <source>
        <strain evidence="6 7">NIES-2285</strain>
    </source>
</reference>
<dbReference type="GO" id="GO:0004617">
    <property type="term" value="F:phosphoglycerate dehydrogenase activity"/>
    <property type="evidence" value="ECO:0000318"/>
    <property type="project" value="GO_Central"/>
</dbReference>
<dbReference type="CDD" id="cd12175">
    <property type="entry name" value="2-Hacid_dh_11"/>
    <property type="match status" value="1"/>
</dbReference>
<accession>A0A1Y1I2M5</accession>
<dbReference type="STRING" id="105231.A0A1Y1I2M5"/>
<dbReference type="PANTHER" id="PTHR42938">
    <property type="entry name" value="FORMATE DEHYDROGENASE 1"/>
    <property type="match status" value="1"/>
</dbReference>
<feature type="compositionally biased region" description="Low complexity" evidence="3">
    <location>
        <begin position="259"/>
        <end position="271"/>
    </location>
</feature>
<evidence type="ECO:0000259" key="4">
    <source>
        <dbReference type="Pfam" id="PF00389"/>
    </source>
</evidence>
<evidence type="ECO:0000259" key="5">
    <source>
        <dbReference type="Pfam" id="PF02826"/>
    </source>
</evidence>
<dbReference type="OMA" id="MRIACYG"/>
<dbReference type="GO" id="GO:0051287">
    <property type="term" value="F:NAD binding"/>
    <property type="evidence" value="ECO:0007669"/>
    <property type="project" value="InterPro"/>
</dbReference>
<dbReference type="Gene3D" id="3.40.50.720">
    <property type="entry name" value="NAD(P)-binding Rossmann-like Domain"/>
    <property type="match status" value="4"/>
</dbReference>
<feature type="domain" description="D-isomer specific 2-hydroxyacid dehydrogenase NAD-binding" evidence="5">
    <location>
        <begin position="173"/>
        <end position="239"/>
    </location>
</feature>
<dbReference type="InterPro" id="IPR029753">
    <property type="entry name" value="D-isomer_DH_CS"/>
</dbReference>
<dbReference type="PANTHER" id="PTHR42938:SF25">
    <property type="entry name" value="D-ISOMER SPECIFIC 2-HYDROXYACID DEHYDROGENASE FAMILY PROTEIN"/>
    <property type="match status" value="1"/>
</dbReference>
<dbReference type="PROSITE" id="PS00671">
    <property type="entry name" value="D_2_HYDROXYACID_DH_3"/>
    <property type="match status" value="1"/>
</dbReference>
<dbReference type="InterPro" id="IPR036291">
    <property type="entry name" value="NAD(P)-bd_dom_sf"/>
</dbReference>
<feature type="compositionally biased region" description="Polar residues" evidence="3">
    <location>
        <begin position="275"/>
        <end position="285"/>
    </location>
</feature>
<dbReference type="SUPFAM" id="SSF51735">
    <property type="entry name" value="NAD(P)-binding Rossmann-fold domains"/>
    <property type="match status" value="1"/>
</dbReference>
<evidence type="ECO:0000313" key="7">
    <source>
        <dbReference type="Proteomes" id="UP000054558"/>
    </source>
</evidence>
<dbReference type="InterPro" id="IPR006139">
    <property type="entry name" value="D-isomer_2_OHA_DH_cat_dom"/>
</dbReference>
<name>A0A1Y1I2M5_KLENI</name>
<dbReference type="OrthoDB" id="9991913at2759"/>
<keyword evidence="7" id="KW-1185">Reference proteome</keyword>
<gene>
    <name evidence="6" type="ORF">KFL_001800200</name>
</gene>
<proteinExistence type="inferred from homology"/>
<evidence type="ECO:0000313" key="6">
    <source>
        <dbReference type="EMBL" id="GAQ84212.1"/>
    </source>
</evidence>
<feature type="region of interest" description="Disordered" evidence="3">
    <location>
        <begin position="237"/>
        <end position="313"/>
    </location>
</feature>
<dbReference type="SUPFAM" id="SSF52283">
    <property type="entry name" value="Formate/glycerate dehydrogenase catalytic domain-like"/>
    <property type="match status" value="1"/>
</dbReference>
<evidence type="ECO:0000256" key="3">
    <source>
        <dbReference type="SAM" id="MobiDB-lite"/>
    </source>
</evidence>
<comment type="similarity">
    <text evidence="2">Belongs to the D-isomer specific 2-hydroxyacid dehydrogenase family.</text>
</comment>
<protein>
    <submittedName>
        <fullName evidence="6">Phosphoglycerate dehydrogenase family protein</fullName>
    </submittedName>
</protein>
<organism evidence="6 7">
    <name type="scientific">Klebsormidium nitens</name>
    <name type="common">Green alga</name>
    <name type="synonym">Ulothrix nitens</name>
    <dbReference type="NCBI Taxonomy" id="105231"/>
    <lineage>
        <taxon>Eukaryota</taxon>
        <taxon>Viridiplantae</taxon>
        <taxon>Streptophyta</taxon>
        <taxon>Klebsormidiophyceae</taxon>
        <taxon>Klebsormidiales</taxon>
        <taxon>Klebsormidiaceae</taxon>
        <taxon>Klebsormidium</taxon>
    </lineage>
</organism>
<dbReference type="Proteomes" id="UP000054558">
    <property type="component" value="Unassembled WGS sequence"/>
</dbReference>